<feature type="domain" description="Myb-like" evidence="1">
    <location>
        <begin position="181"/>
        <end position="231"/>
    </location>
</feature>
<dbReference type="PANTHER" id="PTHR45614">
    <property type="entry name" value="MYB PROTEIN-RELATED"/>
    <property type="match status" value="1"/>
</dbReference>
<dbReference type="Proteomes" id="UP000663699">
    <property type="component" value="Chromosome 10"/>
</dbReference>
<reference evidence="4" key="1">
    <citation type="submission" date="2020-06" db="EMBL/GenBank/DDBJ databases">
        <title>Genomes of multiple members of Pneumocystis genus reveal paths to human pathogen Pneumocystis jirovecii.</title>
        <authorList>
            <person name="Cisse O.H."/>
            <person name="Ma L."/>
            <person name="Dekker J."/>
            <person name="Khil P."/>
            <person name="Jo J."/>
            <person name="Brenchley J."/>
            <person name="Blair R."/>
            <person name="Pahar B."/>
            <person name="Chabe M."/>
            <person name="Van Rompay K.A."/>
            <person name="Keesler R."/>
            <person name="Sukura A."/>
            <person name="Hirsch V."/>
            <person name="Kutty G."/>
            <person name="Liu Y."/>
            <person name="Peng L."/>
            <person name="Chen J."/>
            <person name="Song J."/>
            <person name="Weissenbacher-Lang C."/>
            <person name="Xu J."/>
            <person name="Upham N.S."/>
            <person name="Stajich J.E."/>
            <person name="Cuomo C.A."/>
            <person name="Cushion M.T."/>
            <person name="Kovacs J.A."/>
        </authorList>
    </citation>
    <scope>NUCLEOTIDE SEQUENCE</scope>
    <source>
        <strain evidence="4">2A</strain>
    </source>
</reference>
<evidence type="ECO:0000313" key="4">
    <source>
        <dbReference type="EMBL" id="QSL66219.1"/>
    </source>
</evidence>
<dbReference type="PROSITE" id="PS50090">
    <property type="entry name" value="MYB_LIKE"/>
    <property type="match status" value="4"/>
</dbReference>
<dbReference type="AlphaFoldDB" id="A0A899G438"/>
<dbReference type="InterPro" id="IPR001005">
    <property type="entry name" value="SANT/Myb"/>
</dbReference>
<dbReference type="SUPFAM" id="SSF46689">
    <property type="entry name" value="Homeodomain-like"/>
    <property type="match status" value="3"/>
</dbReference>
<dbReference type="GO" id="GO:0005634">
    <property type="term" value="C:nucleus"/>
    <property type="evidence" value="ECO:0007669"/>
    <property type="project" value="TreeGrafter"/>
</dbReference>
<dbReference type="Gene3D" id="1.10.10.60">
    <property type="entry name" value="Homeodomain-like"/>
    <property type="match status" value="2"/>
</dbReference>
<evidence type="ECO:0000259" key="1">
    <source>
        <dbReference type="PROSITE" id="PS50090"/>
    </source>
</evidence>
<keyword evidence="5" id="KW-1185">Reference proteome</keyword>
<name>A0A899G438_9ASCO</name>
<sequence length="421" mass="48922">MDRPATSIPIDFKKILFSTEALKLLKERVSLFSVFSVNKKLFFLKSLGLNNILKRGTGSISSYKEWSLNDQSVLCRRVLILGKNWDKVAEGITGHDGDSCRDEWERIDQKKISVNLYPKDSSVKFWTPLQVSKLRDSLQAYMVSKGLSGCVSRKDSIWSEISPQIGKTPEQCYLKWKRSLNREIVKGPWTASEKKIIEDARKQYGSHWKKISTLVPGRTPDQIEIYFRENRRNHLKNNLRYSPYILDNIECALSTGLYHMENGKISWTKLSKDHFPNIKPIQLRKAWLRNNTIGFKKTPWTPDDVEKLLKAVEFVRSSNLSFQIWKAVAEFVPGRTAASCKTKYRYLKFQRSSTEIHHWTTFEHLRLINSAVARQFRWVDVATDIRRPEVLCRTKFRGLLLEKGTLSGNLAREAWFGREKA</sequence>
<dbReference type="InterPro" id="IPR017930">
    <property type="entry name" value="Myb_dom"/>
</dbReference>
<dbReference type="InterPro" id="IPR009057">
    <property type="entry name" value="Homeodomain-like_sf"/>
</dbReference>
<dbReference type="Pfam" id="PF00249">
    <property type="entry name" value="Myb_DNA-binding"/>
    <property type="match status" value="2"/>
</dbReference>
<proteinExistence type="predicted"/>
<dbReference type="InterPro" id="IPR050560">
    <property type="entry name" value="MYB_TF"/>
</dbReference>
<feature type="domain" description="Myb-like" evidence="1">
    <location>
        <begin position="292"/>
        <end position="348"/>
    </location>
</feature>
<feature type="domain" description="Myb-like" evidence="1">
    <location>
        <begin position="126"/>
        <end position="180"/>
    </location>
</feature>
<feature type="domain" description="HTH myb-type" evidence="3">
    <location>
        <begin position="292"/>
        <end position="351"/>
    </location>
</feature>
<dbReference type="OrthoDB" id="2143914at2759"/>
<dbReference type="InterPro" id="IPR017884">
    <property type="entry name" value="SANT_dom"/>
</dbReference>
<gene>
    <name evidence="4" type="ORF">MERGE_000594</name>
</gene>
<evidence type="ECO:0000259" key="2">
    <source>
        <dbReference type="PROSITE" id="PS51293"/>
    </source>
</evidence>
<dbReference type="PROSITE" id="PS51293">
    <property type="entry name" value="SANT"/>
    <property type="match status" value="1"/>
</dbReference>
<dbReference type="SMART" id="SM00717">
    <property type="entry name" value="SANT"/>
    <property type="match status" value="4"/>
</dbReference>
<dbReference type="PROSITE" id="PS51294">
    <property type="entry name" value="HTH_MYB"/>
    <property type="match status" value="2"/>
</dbReference>
<protein>
    <submittedName>
        <fullName evidence="4">Uncharacterized protein</fullName>
    </submittedName>
</protein>
<evidence type="ECO:0000313" key="5">
    <source>
        <dbReference type="Proteomes" id="UP000663699"/>
    </source>
</evidence>
<organism evidence="4 5">
    <name type="scientific">Pneumocystis wakefieldiae</name>
    <dbReference type="NCBI Taxonomy" id="38082"/>
    <lineage>
        <taxon>Eukaryota</taxon>
        <taxon>Fungi</taxon>
        <taxon>Dikarya</taxon>
        <taxon>Ascomycota</taxon>
        <taxon>Taphrinomycotina</taxon>
        <taxon>Pneumocystomycetes</taxon>
        <taxon>Pneumocystaceae</taxon>
        <taxon>Pneumocystis</taxon>
    </lineage>
</organism>
<dbReference type="CDD" id="cd00167">
    <property type="entry name" value="SANT"/>
    <property type="match status" value="2"/>
</dbReference>
<feature type="domain" description="SANT" evidence="2">
    <location>
        <begin position="184"/>
        <end position="235"/>
    </location>
</feature>
<feature type="domain" description="HTH myb-type" evidence="3">
    <location>
        <begin position="181"/>
        <end position="235"/>
    </location>
</feature>
<accession>A0A899G438</accession>
<dbReference type="EMBL" id="CP054541">
    <property type="protein sequence ID" value="QSL66219.1"/>
    <property type="molecule type" value="Genomic_DNA"/>
</dbReference>
<feature type="domain" description="Myb-like" evidence="1">
    <location>
        <begin position="66"/>
        <end position="108"/>
    </location>
</feature>
<dbReference type="GO" id="GO:0000978">
    <property type="term" value="F:RNA polymerase II cis-regulatory region sequence-specific DNA binding"/>
    <property type="evidence" value="ECO:0007669"/>
    <property type="project" value="TreeGrafter"/>
</dbReference>
<evidence type="ECO:0000259" key="3">
    <source>
        <dbReference type="PROSITE" id="PS51294"/>
    </source>
</evidence>
<dbReference type="GO" id="GO:0000981">
    <property type="term" value="F:DNA-binding transcription factor activity, RNA polymerase II-specific"/>
    <property type="evidence" value="ECO:0007669"/>
    <property type="project" value="TreeGrafter"/>
</dbReference>